<evidence type="ECO:0000256" key="6">
    <source>
        <dbReference type="ARBA" id="ARBA00022741"/>
    </source>
</evidence>
<dbReference type="GO" id="GO:0000287">
    <property type="term" value="F:magnesium ion binding"/>
    <property type="evidence" value="ECO:0007669"/>
    <property type="project" value="InterPro"/>
</dbReference>
<dbReference type="GeneID" id="11533058"/>
<reference evidence="13 14" key="1">
    <citation type="journal article" date="2011" name="Proc. Natl. Acad. Sci. U.S.A.">
        <title>Evolutionary erosion of yeast sex chromosomes by mating-type switching accidents.</title>
        <authorList>
            <person name="Gordon J.L."/>
            <person name="Armisen D."/>
            <person name="Proux-Wera E."/>
            <person name="Oheigeartaigh S.S."/>
            <person name="Byrne K.P."/>
            <person name="Wolfe K.H."/>
        </authorList>
    </citation>
    <scope>NUCLEOTIDE SEQUENCE [LARGE SCALE GENOMIC DNA]</scope>
    <source>
        <strain evidence="14">ATCC 24235 / CBS 4417 / NBRC 1672 / NRRL Y-8282 / UCD 70-5</strain>
    </source>
</reference>
<evidence type="ECO:0000256" key="12">
    <source>
        <dbReference type="PIRNR" id="PIRNR028836"/>
    </source>
</evidence>
<keyword evidence="14" id="KW-1185">Reference proteome</keyword>
<sequence length="444" mass="50771">MSSRYRVEYQLKAHRKDEFIDWIKGLLAAPFVLHAVSHDNEDGTTERVRKQYAEIFQDIENLINKKIESDKQNGLLDNEDVGFSKQYEIVEKSRLKQLVPSIGPFFTALPLEEAFLWEDSQKAISQRRMVAPSFNDIRHILNTAQVFQFIKQKRLNSNTLKLVTFDGDVTLYEDGGSLVDSDPVVPYMVRLLESDIRVGICTAAGYDEALKYQERLHGLLVAIYSSTSLTQDQKCNLTVMGGESNYLFQYFENPETGEFGFRPIDKDLWLLPEMRTWEESDMDLTLDFAEQTLIHMKKTLKLPPETVLIRKRRAVGLVPGEKFDHIKGKTVRVKLSREQLEEIVLTLQNTLDTFKPATRVQFSCFDGGSDVWCDIGGKDLGVRILQNFYSPNNPIKPYETLHVGDQFNPSGLANDVKARLAGCTLWIASPHETVQLLCRLTSEY</sequence>
<dbReference type="GO" id="GO:0006190">
    <property type="term" value="P:inosine salvage"/>
    <property type="evidence" value="ECO:0007669"/>
    <property type="project" value="EnsemblFungi"/>
</dbReference>
<evidence type="ECO:0000256" key="8">
    <source>
        <dbReference type="ARBA" id="ARBA00022840"/>
    </source>
</evidence>
<comment type="similarity">
    <text evidence="2 12">Belongs to the ISN1 family.</text>
</comment>
<evidence type="ECO:0000256" key="11">
    <source>
        <dbReference type="ARBA" id="ARBA00047413"/>
    </source>
</evidence>
<dbReference type="STRING" id="1071381.G8BY63"/>
<keyword evidence="8" id="KW-0067">ATP-binding</keyword>
<dbReference type="Pfam" id="PF06437">
    <property type="entry name" value="ISN1"/>
    <property type="match status" value="1"/>
</dbReference>
<dbReference type="GO" id="GO:0005524">
    <property type="term" value="F:ATP binding"/>
    <property type="evidence" value="ECO:0007669"/>
    <property type="project" value="UniProtKB-KW"/>
</dbReference>
<evidence type="ECO:0000256" key="7">
    <source>
        <dbReference type="ARBA" id="ARBA00022801"/>
    </source>
</evidence>
<accession>G8BY63</accession>
<dbReference type="InterPro" id="IPR009453">
    <property type="entry name" value="ISN1"/>
</dbReference>
<evidence type="ECO:0000256" key="10">
    <source>
        <dbReference type="ARBA" id="ARBA00023080"/>
    </source>
</evidence>
<proteinExistence type="inferred from homology"/>
<dbReference type="GO" id="GO:0071590">
    <property type="term" value="P:nicotinamide riboside biosynthetic process"/>
    <property type="evidence" value="ECO:0007669"/>
    <property type="project" value="EnsemblFungi"/>
</dbReference>
<comment type="cofactor">
    <cofactor evidence="1 12">
        <name>Mg(2+)</name>
        <dbReference type="ChEBI" id="CHEBI:18420"/>
    </cofactor>
</comment>
<dbReference type="GO" id="GO:0008253">
    <property type="term" value="F:5'-nucleotidase activity"/>
    <property type="evidence" value="ECO:0007669"/>
    <property type="project" value="EnsemblFungi"/>
</dbReference>
<keyword evidence="10 12" id="KW-0546">Nucleotide metabolism</keyword>
<dbReference type="PANTHER" id="PTHR28213">
    <property type="entry name" value="IMP-SPECIFIC 5'-NUCLEOTIDASE 1"/>
    <property type="match status" value="1"/>
</dbReference>
<organism evidence="13 14">
    <name type="scientific">Tetrapisispora phaffii (strain ATCC 24235 / CBS 4417 / NBRC 1672 / NRRL Y-8282 / UCD 70-5)</name>
    <name type="common">Yeast</name>
    <name type="synonym">Fabospora phaffii</name>
    <dbReference type="NCBI Taxonomy" id="1071381"/>
    <lineage>
        <taxon>Eukaryota</taxon>
        <taxon>Fungi</taxon>
        <taxon>Dikarya</taxon>
        <taxon>Ascomycota</taxon>
        <taxon>Saccharomycotina</taxon>
        <taxon>Saccharomycetes</taxon>
        <taxon>Saccharomycetales</taxon>
        <taxon>Saccharomycetaceae</taxon>
        <taxon>Tetrapisispora</taxon>
    </lineage>
</organism>
<gene>
    <name evidence="13" type="primary">TPHA0J02930</name>
    <name evidence="13" type="ordered locus">TPHA_0J02930</name>
</gene>
<dbReference type="OMA" id="WGVLACQ"/>
<dbReference type="GO" id="GO:0071592">
    <property type="term" value="P:nicotinic acid riboside biosynthetic process"/>
    <property type="evidence" value="ECO:0007669"/>
    <property type="project" value="EnsemblFungi"/>
</dbReference>
<evidence type="ECO:0000256" key="3">
    <source>
        <dbReference type="ARBA" id="ARBA00011881"/>
    </source>
</evidence>
<dbReference type="AlphaFoldDB" id="G8BY63"/>
<name>G8BY63_TETPH</name>
<dbReference type="PIRSF" id="PIRSF028836">
    <property type="entry name" value="ISN1"/>
    <property type="match status" value="1"/>
</dbReference>
<evidence type="ECO:0000256" key="2">
    <source>
        <dbReference type="ARBA" id="ARBA00005307"/>
    </source>
</evidence>
<comment type="subunit">
    <text evidence="3 12">Homotetramer.</text>
</comment>
<dbReference type="Proteomes" id="UP000005666">
    <property type="component" value="Chromosome 10"/>
</dbReference>
<dbReference type="InterPro" id="IPR036412">
    <property type="entry name" value="HAD-like_sf"/>
</dbReference>
<dbReference type="SUPFAM" id="SSF56784">
    <property type="entry name" value="HAD-like"/>
    <property type="match status" value="1"/>
</dbReference>
<evidence type="ECO:0000313" key="14">
    <source>
        <dbReference type="Proteomes" id="UP000005666"/>
    </source>
</evidence>
<keyword evidence="9 12" id="KW-0460">Magnesium</keyword>
<keyword evidence="7 12" id="KW-0378">Hydrolase</keyword>
<dbReference type="eggNOG" id="ENOG502QR24">
    <property type="taxonomic scope" value="Eukaryota"/>
</dbReference>
<evidence type="ECO:0000256" key="4">
    <source>
        <dbReference type="ARBA" id="ARBA00015544"/>
    </source>
</evidence>
<keyword evidence="5" id="KW-0479">Metal-binding</keyword>
<keyword evidence="6" id="KW-0547">Nucleotide-binding</keyword>
<evidence type="ECO:0000313" key="13">
    <source>
        <dbReference type="EMBL" id="CCE65114.1"/>
    </source>
</evidence>
<dbReference type="GO" id="GO:0009117">
    <property type="term" value="P:nucleotide metabolic process"/>
    <property type="evidence" value="ECO:0007669"/>
    <property type="project" value="UniProtKB-KW"/>
</dbReference>
<evidence type="ECO:0000256" key="5">
    <source>
        <dbReference type="ARBA" id="ARBA00022723"/>
    </source>
</evidence>
<dbReference type="PANTHER" id="PTHR28213:SF1">
    <property type="entry name" value="IMP-SPECIFIC 5'-NUCLEOTIDASE 1"/>
    <property type="match status" value="1"/>
</dbReference>
<evidence type="ECO:0000256" key="9">
    <source>
        <dbReference type="ARBA" id="ARBA00022842"/>
    </source>
</evidence>
<dbReference type="RefSeq" id="XP_003687548.1">
    <property type="nucleotide sequence ID" value="XM_003687500.1"/>
</dbReference>
<evidence type="ECO:0000256" key="1">
    <source>
        <dbReference type="ARBA" id="ARBA00001946"/>
    </source>
</evidence>
<comment type="catalytic activity">
    <reaction evidence="11">
        <text>IMP + H2O = inosine + phosphate</text>
        <dbReference type="Rhea" id="RHEA:27718"/>
        <dbReference type="ChEBI" id="CHEBI:15377"/>
        <dbReference type="ChEBI" id="CHEBI:17596"/>
        <dbReference type="ChEBI" id="CHEBI:43474"/>
        <dbReference type="ChEBI" id="CHEBI:58053"/>
        <dbReference type="EC" id="3.1.3.99"/>
    </reaction>
</comment>
<dbReference type="HOGENOM" id="CLU_031816_1_0_1"/>
<dbReference type="EMBL" id="HE612865">
    <property type="protein sequence ID" value="CCE65114.1"/>
    <property type="molecule type" value="Genomic_DNA"/>
</dbReference>
<dbReference type="EC" id="3.1.3.-" evidence="12"/>
<comment type="function">
    <text evidence="12">IMP-specific 5'-nucleotidase involved in IMP (inositol monophosphate) degradation.</text>
</comment>
<dbReference type="KEGG" id="tpf:TPHA_0J02930"/>
<dbReference type="OrthoDB" id="185373at2759"/>
<protein>
    <recommendedName>
        <fullName evidence="4 12">IMP-specific 5'-nucleotidase 1</fullName>
        <ecNumber evidence="12">3.1.3.-</ecNumber>
    </recommendedName>
</protein>